<dbReference type="EMBL" id="CM037030">
    <property type="protein sequence ID" value="KAH7652173.1"/>
    <property type="molecule type" value="Genomic_DNA"/>
</dbReference>
<keyword evidence="2" id="KW-1185">Reference proteome</keyword>
<evidence type="ECO:0000313" key="1">
    <source>
        <dbReference type="EMBL" id="KAH7652173.1"/>
    </source>
</evidence>
<protein>
    <submittedName>
        <fullName evidence="1">RNI-like protein</fullName>
    </submittedName>
</protein>
<reference evidence="2" key="1">
    <citation type="journal article" date="2022" name="Nat. Commun.">
        <title>Chromosome evolution and the genetic basis of agronomically important traits in greater yam.</title>
        <authorList>
            <person name="Bredeson J.V."/>
            <person name="Lyons J.B."/>
            <person name="Oniyinde I.O."/>
            <person name="Okereke N.R."/>
            <person name="Kolade O."/>
            <person name="Nnabue I."/>
            <person name="Nwadili C.O."/>
            <person name="Hribova E."/>
            <person name="Parker M."/>
            <person name="Nwogha J."/>
            <person name="Shu S."/>
            <person name="Carlson J."/>
            <person name="Kariba R."/>
            <person name="Muthemba S."/>
            <person name="Knop K."/>
            <person name="Barton G.J."/>
            <person name="Sherwood A.V."/>
            <person name="Lopez-Montes A."/>
            <person name="Asiedu R."/>
            <person name="Jamnadass R."/>
            <person name="Muchugi A."/>
            <person name="Goodstein D."/>
            <person name="Egesi C.N."/>
            <person name="Featherston J."/>
            <person name="Asfaw A."/>
            <person name="Simpson G.G."/>
            <person name="Dolezel J."/>
            <person name="Hendre P.S."/>
            <person name="Van Deynze A."/>
            <person name="Kumar P.L."/>
            <person name="Obidiegwu J.E."/>
            <person name="Bhattacharjee R."/>
            <person name="Rokhsar D.S."/>
        </authorList>
    </citation>
    <scope>NUCLEOTIDE SEQUENCE [LARGE SCALE GENOMIC DNA]</scope>
    <source>
        <strain evidence="2">cv. TDa95/00328</strain>
    </source>
</reference>
<dbReference type="Proteomes" id="UP000827976">
    <property type="component" value="Chromosome 20"/>
</dbReference>
<proteinExistence type="predicted"/>
<gene>
    <name evidence="1" type="ORF">IHE45_20G103400</name>
</gene>
<sequence length="153" mass="16584">MVAACPKLETVDLSHCVRVGDREAAALAGFAGLKELKLDKCLKVTDVGLAKVAMGCPGLERLGIKWCLEISNVGIELLVKKCWELKDLDISYLKVTDKSLQFIPTLGKLQVLSMVGCYFVTDEGLRYLNNGSNSLKVDLVSGAQVNAKHEASE</sequence>
<evidence type="ECO:0000313" key="2">
    <source>
        <dbReference type="Proteomes" id="UP000827976"/>
    </source>
</evidence>
<comment type="caution">
    <text evidence="1">The sequence shown here is derived from an EMBL/GenBank/DDBJ whole genome shotgun (WGS) entry which is preliminary data.</text>
</comment>
<accession>A0ACB7TUW6</accession>
<name>A0ACB7TUW6_DIOAL</name>
<organism evidence="1 2">
    <name type="scientific">Dioscorea alata</name>
    <name type="common">Purple yam</name>
    <dbReference type="NCBI Taxonomy" id="55571"/>
    <lineage>
        <taxon>Eukaryota</taxon>
        <taxon>Viridiplantae</taxon>
        <taxon>Streptophyta</taxon>
        <taxon>Embryophyta</taxon>
        <taxon>Tracheophyta</taxon>
        <taxon>Spermatophyta</taxon>
        <taxon>Magnoliopsida</taxon>
        <taxon>Liliopsida</taxon>
        <taxon>Dioscoreales</taxon>
        <taxon>Dioscoreaceae</taxon>
        <taxon>Dioscorea</taxon>
    </lineage>
</organism>